<dbReference type="RefSeq" id="WP_025435182.1">
    <property type="nucleotide sequence ID" value="NZ_CP007452.1"/>
</dbReference>
<feature type="binding site" evidence="7">
    <location>
        <position position="142"/>
    </location>
    <ligand>
        <name>Zn(2+)</name>
        <dbReference type="ChEBI" id="CHEBI:29105"/>
        <label>1</label>
    </ligand>
</feature>
<dbReference type="KEGG" id="eac:EAL2_c08600"/>
<name>W8T5Q1_PEPAC</name>
<evidence type="ECO:0000256" key="4">
    <source>
        <dbReference type="ARBA" id="ARBA00022801"/>
    </source>
</evidence>
<dbReference type="SMART" id="SM00518">
    <property type="entry name" value="AP2Ec"/>
    <property type="match status" value="1"/>
</dbReference>
<keyword evidence="3 7" id="KW-0227">DNA damage</keyword>
<feature type="domain" description="Xylose isomerase-like TIM barrel" evidence="8">
    <location>
        <begin position="21"/>
        <end position="273"/>
    </location>
</feature>
<dbReference type="GO" id="GO:0006284">
    <property type="term" value="P:base-excision repair"/>
    <property type="evidence" value="ECO:0007669"/>
    <property type="project" value="TreeGrafter"/>
</dbReference>
<comment type="similarity">
    <text evidence="1 7">Belongs to the AP endonuclease 2 family.</text>
</comment>
<protein>
    <recommendedName>
        <fullName evidence="7">Probable endonuclease 4</fullName>
        <ecNumber evidence="7">3.1.21.2</ecNumber>
    </recommendedName>
    <alternativeName>
        <fullName evidence="7">Endodeoxyribonuclease IV</fullName>
    </alternativeName>
    <alternativeName>
        <fullName evidence="7">Endonuclease IV</fullName>
    </alternativeName>
</protein>
<feature type="binding site" evidence="7">
    <location>
        <position position="226"/>
    </location>
    <ligand>
        <name>Zn(2+)</name>
        <dbReference type="ChEBI" id="CHEBI:29105"/>
        <label>3</label>
    </ligand>
</feature>
<feature type="binding site" evidence="7">
    <location>
        <position position="67"/>
    </location>
    <ligand>
        <name>Zn(2+)</name>
        <dbReference type="ChEBI" id="CHEBI:29105"/>
        <label>1</label>
    </ligand>
</feature>
<dbReference type="Proteomes" id="UP000019591">
    <property type="component" value="Chromosome"/>
</dbReference>
<feature type="binding site" evidence="7">
    <location>
        <position position="224"/>
    </location>
    <ligand>
        <name>Zn(2+)</name>
        <dbReference type="ChEBI" id="CHEBI:29105"/>
        <label>3</label>
    </ligand>
</feature>
<evidence type="ECO:0000313" key="9">
    <source>
        <dbReference type="EMBL" id="AHM56160.1"/>
    </source>
</evidence>
<evidence type="ECO:0000256" key="5">
    <source>
        <dbReference type="ARBA" id="ARBA00022833"/>
    </source>
</evidence>
<evidence type="ECO:0000256" key="3">
    <source>
        <dbReference type="ARBA" id="ARBA00022763"/>
    </source>
</evidence>
<reference evidence="9 10" key="1">
    <citation type="journal article" date="2014" name="Genome Announc.">
        <title>Complete Genome Sequence of Amino Acid-Utilizing Eubacterium acidaminophilum al-2 (DSM 3953).</title>
        <authorList>
            <person name="Poehlein A."/>
            <person name="Andreesen J.R."/>
            <person name="Daniel R."/>
        </authorList>
    </citation>
    <scope>NUCLEOTIDE SEQUENCE [LARGE SCALE GENOMIC DNA]</scope>
    <source>
        <strain evidence="9 10">DSM 3953</strain>
    </source>
</reference>
<keyword evidence="2 7" id="KW-0479">Metal-binding</keyword>
<dbReference type="EMBL" id="CP007452">
    <property type="protein sequence ID" value="AHM56160.1"/>
    <property type="molecule type" value="Genomic_DNA"/>
</dbReference>
<comment type="catalytic activity">
    <reaction evidence="7">
        <text>Endonucleolytic cleavage to 5'-phosphooligonucleotide end-products.</text>
        <dbReference type="EC" id="3.1.21.2"/>
    </reaction>
</comment>
<dbReference type="GO" id="GO:0008833">
    <property type="term" value="F:deoxyribonuclease IV (phage-T4-induced) activity"/>
    <property type="evidence" value="ECO:0007669"/>
    <property type="project" value="UniProtKB-UniRule"/>
</dbReference>
<dbReference type="GO" id="GO:0008081">
    <property type="term" value="F:phosphoric diester hydrolase activity"/>
    <property type="evidence" value="ECO:0007669"/>
    <property type="project" value="TreeGrafter"/>
</dbReference>
<proteinExistence type="inferred from homology"/>
<dbReference type="CDD" id="cd00019">
    <property type="entry name" value="AP2Ec"/>
    <property type="match status" value="1"/>
</dbReference>
<dbReference type="EC" id="3.1.21.2" evidence="7"/>
<keyword evidence="6 7" id="KW-0234">DNA repair</keyword>
<dbReference type="GO" id="GO:0008270">
    <property type="term" value="F:zinc ion binding"/>
    <property type="evidence" value="ECO:0007669"/>
    <property type="project" value="UniProtKB-UniRule"/>
</dbReference>
<evidence type="ECO:0000256" key="1">
    <source>
        <dbReference type="ARBA" id="ARBA00005340"/>
    </source>
</evidence>
<dbReference type="OrthoDB" id="9805666at2"/>
<dbReference type="GO" id="GO:0003677">
    <property type="term" value="F:DNA binding"/>
    <property type="evidence" value="ECO:0007669"/>
    <property type="project" value="InterPro"/>
</dbReference>
<keyword evidence="7" id="KW-0540">Nuclease</keyword>
<evidence type="ECO:0000313" key="10">
    <source>
        <dbReference type="Proteomes" id="UP000019591"/>
    </source>
</evidence>
<dbReference type="NCBIfam" id="TIGR00587">
    <property type="entry name" value="nfo"/>
    <property type="match status" value="1"/>
</dbReference>
<dbReference type="PROSITE" id="PS00731">
    <property type="entry name" value="AP_NUCLEASE_F2_3"/>
    <property type="match status" value="1"/>
</dbReference>
<dbReference type="GO" id="GO:0003906">
    <property type="term" value="F:DNA-(apurinic or apyrimidinic site) endonuclease activity"/>
    <property type="evidence" value="ECO:0007669"/>
    <property type="project" value="TreeGrafter"/>
</dbReference>
<keyword evidence="7 9" id="KW-0255">Endonuclease</keyword>
<dbReference type="PANTHER" id="PTHR21445">
    <property type="entry name" value="ENDONUCLEASE IV ENDODEOXYRIBONUCLEASE IV"/>
    <property type="match status" value="1"/>
</dbReference>
<dbReference type="PATRIC" id="fig|1286171.3.peg.808"/>
<comment type="cofactor">
    <cofactor evidence="7">
        <name>Zn(2+)</name>
        <dbReference type="ChEBI" id="CHEBI:29105"/>
    </cofactor>
    <text evidence="7">Binds 3 Zn(2+) ions.</text>
</comment>
<feature type="binding site" evidence="7">
    <location>
        <position position="211"/>
    </location>
    <ligand>
        <name>Zn(2+)</name>
        <dbReference type="ChEBI" id="CHEBI:29105"/>
        <label>2</label>
    </ligand>
</feature>
<feature type="binding site" evidence="7">
    <location>
        <position position="142"/>
    </location>
    <ligand>
        <name>Zn(2+)</name>
        <dbReference type="ChEBI" id="CHEBI:29105"/>
        <label>2</label>
    </ligand>
</feature>
<dbReference type="InterPro" id="IPR018246">
    <property type="entry name" value="AP_endonuc_F2_Zn_BS"/>
</dbReference>
<organism evidence="9 10">
    <name type="scientific">Peptoclostridium acidaminophilum DSM 3953</name>
    <dbReference type="NCBI Taxonomy" id="1286171"/>
    <lineage>
        <taxon>Bacteria</taxon>
        <taxon>Bacillati</taxon>
        <taxon>Bacillota</taxon>
        <taxon>Clostridia</taxon>
        <taxon>Peptostreptococcales</taxon>
        <taxon>Peptoclostridiaceae</taxon>
        <taxon>Peptoclostridium</taxon>
    </lineage>
</organism>
<dbReference type="InterPro" id="IPR013022">
    <property type="entry name" value="Xyl_isomerase-like_TIM-brl"/>
</dbReference>
<dbReference type="PROSITE" id="PS00730">
    <property type="entry name" value="AP_NUCLEASE_F2_2"/>
    <property type="match status" value="1"/>
</dbReference>
<accession>W8T5Q1</accession>
<dbReference type="PANTHER" id="PTHR21445:SF0">
    <property type="entry name" value="APURINIC-APYRIMIDINIC ENDONUCLEASE"/>
    <property type="match status" value="1"/>
</dbReference>
<dbReference type="eggNOG" id="COG0648">
    <property type="taxonomic scope" value="Bacteria"/>
</dbReference>
<evidence type="ECO:0000256" key="6">
    <source>
        <dbReference type="ARBA" id="ARBA00023204"/>
    </source>
</evidence>
<feature type="binding site" evidence="7">
    <location>
        <position position="107"/>
    </location>
    <ligand>
        <name>Zn(2+)</name>
        <dbReference type="ChEBI" id="CHEBI:29105"/>
        <label>1</label>
    </ligand>
</feature>
<dbReference type="HOGENOM" id="CLU_025885_4_1_9"/>
<comment type="function">
    <text evidence="7">Endonuclease IV plays a role in DNA repair. It cleaves phosphodiester bonds at apurinic or apyrimidinic (AP) sites, generating a 3'-hydroxyl group and a 5'-terminal sugar phosphate.</text>
</comment>
<feature type="binding site" evidence="7">
    <location>
        <position position="179"/>
    </location>
    <ligand>
        <name>Zn(2+)</name>
        <dbReference type="ChEBI" id="CHEBI:29105"/>
        <label>3</label>
    </ligand>
</feature>
<dbReference type="InterPro" id="IPR036237">
    <property type="entry name" value="Xyl_isomerase-like_sf"/>
</dbReference>
<dbReference type="PROSITE" id="PS51432">
    <property type="entry name" value="AP_NUCLEASE_F2_4"/>
    <property type="match status" value="1"/>
</dbReference>
<feature type="binding site" evidence="7">
    <location>
        <position position="176"/>
    </location>
    <ligand>
        <name>Zn(2+)</name>
        <dbReference type="ChEBI" id="CHEBI:29105"/>
        <label>2</label>
    </ligand>
</feature>
<dbReference type="Pfam" id="PF01261">
    <property type="entry name" value="AP_endonuc_2"/>
    <property type="match status" value="1"/>
</dbReference>
<sequence length="277" mass="30828">MLVIGPHISIAKGFSKAAETAISIGANTFQFFTRNPRGASVKALDQKDVEKFQALRVEHDMGPFLAHCPYTMNLASSKADIVELGKRMLREDIERMDLLGIEYMCFHPGSHTGDGEDVGLERIIDALNSVIRGDEKVWVLLETMSGKGSEVGYTFEQLRRIIDGVEKSDRLGICFDTCHTFSAGYDIIGDLDGVLEKFDSIIGLDRLKAVHFNDSLKEFASRNDRHANIGEGLIGLEGLSSFMNHPKIKNLPLFLETPGEPDVHKKEIELLRSLYSE</sequence>
<dbReference type="HAMAP" id="MF_00152">
    <property type="entry name" value="Nfo"/>
    <property type="match status" value="1"/>
</dbReference>
<gene>
    <name evidence="7 9" type="primary">nfo</name>
    <name evidence="9" type="ORF">EAL2_c08600</name>
</gene>
<feature type="binding site" evidence="7">
    <location>
        <position position="256"/>
    </location>
    <ligand>
        <name>Zn(2+)</name>
        <dbReference type="ChEBI" id="CHEBI:29105"/>
        <label>2</label>
    </ligand>
</feature>
<dbReference type="STRING" id="1286171.EAL2_c08600"/>
<dbReference type="AlphaFoldDB" id="W8T5Q1"/>
<keyword evidence="10" id="KW-1185">Reference proteome</keyword>
<keyword evidence="5 7" id="KW-0862">Zinc</keyword>
<dbReference type="FunFam" id="3.20.20.150:FF:000001">
    <property type="entry name" value="Probable endonuclease 4"/>
    <property type="match status" value="1"/>
</dbReference>
<keyword evidence="4 7" id="KW-0378">Hydrolase</keyword>
<evidence type="ECO:0000256" key="2">
    <source>
        <dbReference type="ARBA" id="ARBA00022723"/>
    </source>
</evidence>
<evidence type="ECO:0000259" key="8">
    <source>
        <dbReference type="Pfam" id="PF01261"/>
    </source>
</evidence>
<evidence type="ECO:0000256" key="7">
    <source>
        <dbReference type="HAMAP-Rule" id="MF_00152"/>
    </source>
</evidence>
<dbReference type="Gene3D" id="3.20.20.150">
    <property type="entry name" value="Divalent-metal-dependent TIM barrel enzymes"/>
    <property type="match status" value="1"/>
</dbReference>
<dbReference type="SUPFAM" id="SSF51658">
    <property type="entry name" value="Xylose isomerase-like"/>
    <property type="match status" value="1"/>
</dbReference>
<dbReference type="InterPro" id="IPR001719">
    <property type="entry name" value="AP_endonuc_2"/>
</dbReference>